<reference evidence="2" key="1">
    <citation type="journal article" date="2023" name="Nat. Plants">
        <title>Single-cell RNA sequencing provides a high-resolution roadmap for understanding the multicellular compartmentation of specialized metabolism.</title>
        <authorList>
            <person name="Sun S."/>
            <person name="Shen X."/>
            <person name="Li Y."/>
            <person name="Li Y."/>
            <person name="Wang S."/>
            <person name="Li R."/>
            <person name="Zhang H."/>
            <person name="Shen G."/>
            <person name="Guo B."/>
            <person name="Wei J."/>
            <person name="Xu J."/>
            <person name="St-Pierre B."/>
            <person name="Chen S."/>
            <person name="Sun C."/>
        </authorList>
    </citation>
    <scope>NUCLEOTIDE SEQUENCE [LARGE SCALE GENOMIC DNA]</scope>
</reference>
<protein>
    <submittedName>
        <fullName evidence="1">Uncharacterized protein</fullName>
    </submittedName>
</protein>
<evidence type="ECO:0000313" key="2">
    <source>
        <dbReference type="Proteomes" id="UP001060085"/>
    </source>
</evidence>
<dbReference type="Proteomes" id="UP001060085">
    <property type="component" value="Linkage Group LG04"/>
</dbReference>
<evidence type="ECO:0000313" key="1">
    <source>
        <dbReference type="EMBL" id="KAI5667885.1"/>
    </source>
</evidence>
<dbReference type="EMBL" id="CM044704">
    <property type="protein sequence ID" value="KAI5667885.1"/>
    <property type="molecule type" value="Genomic_DNA"/>
</dbReference>
<sequence length="233" mass="26435">MVSMPCSNIAAAYPTTNSRARPIVHSRSLFANALVPRNLSAIVGQPTSHGNLEDLEEFVIVSYNIKVQLRRFGRIRKGPNPKVRSKKLKAFENHGMIAYMEEALKRKIEGFGLQEKVLRHLFQHRRYVPSSATNATSLERLEQQLSCLAKDLMSRILMIAMTAIDLELEIAIMTYLVKEFQEMKLEMKILCEYNSISILELLTSTCGAKPNYGMKAEEEGRERSLALALKTHH</sequence>
<accession>A0ACC0B5F0</accession>
<organism evidence="1 2">
    <name type="scientific">Catharanthus roseus</name>
    <name type="common">Madagascar periwinkle</name>
    <name type="synonym">Vinca rosea</name>
    <dbReference type="NCBI Taxonomy" id="4058"/>
    <lineage>
        <taxon>Eukaryota</taxon>
        <taxon>Viridiplantae</taxon>
        <taxon>Streptophyta</taxon>
        <taxon>Embryophyta</taxon>
        <taxon>Tracheophyta</taxon>
        <taxon>Spermatophyta</taxon>
        <taxon>Magnoliopsida</taxon>
        <taxon>eudicotyledons</taxon>
        <taxon>Gunneridae</taxon>
        <taxon>Pentapetalae</taxon>
        <taxon>asterids</taxon>
        <taxon>lamiids</taxon>
        <taxon>Gentianales</taxon>
        <taxon>Apocynaceae</taxon>
        <taxon>Rauvolfioideae</taxon>
        <taxon>Vinceae</taxon>
        <taxon>Catharanthinae</taxon>
        <taxon>Catharanthus</taxon>
    </lineage>
</organism>
<proteinExistence type="predicted"/>
<comment type="caution">
    <text evidence="1">The sequence shown here is derived from an EMBL/GenBank/DDBJ whole genome shotgun (WGS) entry which is preliminary data.</text>
</comment>
<keyword evidence="2" id="KW-1185">Reference proteome</keyword>
<name>A0ACC0B5F0_CATRO</name>
<gene>
    <name evidence="1" type="ORF">M9H77_17738</name>
</gene>